<evidence type="ECO:0000313" key="3">
    <source>
        <dbReference type="Proteomes" id="UP000275385"/>
    </source>
</evidence>
<sequence length="383" mass="42233">MEDHGARINSPDIPRAEAAEAADAGVASQDNHDAVEADHATDERFVAPAIHPATSALYIKNLMRPLGNAVLEEYLVDLATPPSQQPNPDVVVEFYVDNIKSHAFVQFNSVSAASRVRSALHDQVWPDERNRKALWVDFIPAEKVRDWIEQEKSAGQGRGNLNRFEVMYEADAEGIMAARLAELGPDAARQNARAPPTGPASSAIPTGPRGFGIEGAPLGPRGNGGRMGPPTGPRGAPQSDEGFKQTRTYPQIMWKPVSEDLAMRRIDNMRSHYTTDRYRDLGKPDEINRYFFENGDRFVDRGKEVFVGIRPPHREAERRRAAASGDVGGRRGLPPAGRDVDRYVGGRSSGRDDFTPRSRFNGAPLPTFDGRSDRRGRNGGYRR</sequence>
<dbReference type="OrthoDB" id="5348404at2759"/>
<feature type="region of interest" description="Disordered" evidence="1">
    <location>
        <begin position="1"/>
        <end position="37"/>
    </location>
</feature>
<gene>
    <name evidence="2" type="ORF">DL546_009775</name>
</gene>
<evidence type="ECO:0000313" key="2">
    <source>
        <dbReference type="EMBL" id="RKU49041.1"/>
    </source>
</evidence>
<feature type="region of interest" description="Disordered" evidence="1">
    <location>
        <begin position="187"/>
        <end position="244"/>
    </location>
</feature>
<reference evidence="2 3" key="1">
    <citation type="submission" date="2018-08" db="EMBL/GenBank/DDBJ databases">
        <title>Draft genome of the lignicolous fungus Coniochaeta pulveracea.</title>
        <authorList>
            <person name="Borstlap C.J."/>
            <person name="De Witt R.N."/>
            <person name="Botha A."/>
            <person name="Volschenk H."/>
        </authorList>
    </citation>
    <scope>NUCLEOTIDE SEQUENCE [LARGE SCALE GENOMIC DNA]</scope>
    <source>
        <strain evidence="2 3">CAB683</strain>
    </source>
</reference>
<keyword evidence="3" id="KW-1185">Reference proteome</keyword>
<dbReference type="Proteomes" id="UP000275385">
    <property type="component" value="Unassembled WGS sequence"/>
</dbReference>
<proteinExistence type="predicted"/>
<dbReference type="CDD" id="cd12432">
    <property type="entry name" value="RRM_ACINU"/>
    <property type="match status" value="1"/>
</dbReference>
<protein>
    <recommendedName>
        <fullName evidence="4">RRM domain-containing protein</fullName>
    </recommendedName>
</protein>
<dbReference type="EMBL" id="QVQW01000003">
    <property type="protein sequence ID" value="RKU49041.1"/>
    <property type="molecule type" value="Genomic_DNA"/>
</dbReference>
<dbReference type="GO" id="GO:0003676">
    <property type="term" value="F:nucleic acid binding"/>
    <property type="evidence" value="ECO:0007669"/>
    <property type="project" value="InterPro"/>
</dbReference>
<dbReference type="STRING" id="177199.A0A420YMH1"/>
<comment type="caution">
    <text evidence="2">The sequence shown here is derived from an EMBL/GenBank/DDBJ whole genome shotgun (WGS) entry which is preliminary data.</text>
</comment>
<evidence type="ECO:0000256" key="1">
    <source>
        <dbReference type="SAM" id="MobiDB-lite"/>
    </source>
</evidence>
<dbReference type="PANTHER" id="PTHR47031">
    <property type="entry name" value="SAP DNA-BINDING DOMAIN-CONTAINING PROTEIN"/>
    <property type="match status" value="1"/>
</dbReference>
<dbReference type="SUPFAM" id="SSF54928">
    <property type="entry name" value="RNA-binding domain, RBD"/>
    <property type="match status" value="1"/>
</dbReference>
<feature type="compositionally biased region" description="Basic and acidic residues" evidence="1">
    <location>
        <begin position="338"/>
        <end position="356"/>
    </location>
</feature>
<organism evidence="2 3">
    <name type="scientific">Coniochaeta pulveracea</name>
    <dbReference type="NCBI Taxonomy" id="177199"/>
    <lineage>
        <taxon>Eukaryota</taxon>
        <taxon>Fungi</taxon>
        <taxon>Dikarya</taxon>
        <taxon>Ascomycota</taxon>
        <taxon>Pezizomycotina</taxon>
        <taxon>Sordariomycetes</taxon>
        <taxon>Sordariomycetidae</taxon>
        <taxon>Coniochaetales</taxon>
        <taxon>Coniochaetaceae</taxon>
        <taxon>Coniochaeta</taxon>
    </lineage>
</organism>
<accession>A0A420YMH1</accession>
<dbReference type="InterPro" id="IPR035979">
    <property type="entry name" value="RBD_domain_sf"/>
</dbReference>
<dbReference type="InterPro" id="IPR034257">
    <property type="entry name" value="Acinus_RRM"/>
</dbReference>
<feature type="region of interest" description="Disordered" evidence="1">
    <location>
        <begin position="312"/>
        <end position="383"/>
    </location>
</feature>
<name>A0A420YMH1_9PEZI</name>
<dbReference type="AlphaFoldDB" id="A0A420YMH1"/>
<evidence type="ECO:0008006" key="4">
    <source>
        <dbReference type="Google" id="ProtNLM"/>
    </source>
</evidence>
<dbReference type="PANTHER" id="PTHR47031:SF3">
    <property type="entry name" value="SAP DOMAIN-CONTAINING PROTEIN"/>
    <property type="match status" value="1"/>
</dbReference>